<dbReference type="Proteomes" id="UP000019270">
    <property type="component" value="Unassembled WGS sequence"/>
</dbReference>
<accession>W7L661</accession>
<protein>
    <submittedName>
        <fullName evidence="1">Uncharacterized protein</fullName>
    </submittedName>
</protein>
<dbReference type="EMBL" id="APVL01000008">
    <property type="protein sequence ID" value="EWG10886.1"/>
    <property type="molecule type" value="Genomic_DNA"/>
</dbReference>
<dbReference type="AlphaFoldDB" id="W7L661"/>
<organism evidence="1 2">
    <name type="scientific">Cytobacillus firmus DS1</name>
    <dbReference type="NCBI Taxonomy" id="1307436"/>
    <lineage>
        <taxon>Bacteria</taxon>
        <taxon>Bacillati</taxon>
        <taxon>Bacillota</taxon>
        <taxon>Bacilli</taxon>
        <taxon>Bacillales</taxon>
        <taxon>Bacillaceae</taxon>
        <taxon>Cytobacillus</taxon>
    </lineage>
</organism>
<evidence type="ECO:0000313" key="1">
    <source>
        <dbReference type="EMBL" id="EWG10886.1"/>
    </source>
</evidence>
<reference evidence="1 2" key="2">
    <citation type="journal article" date="2016" name="Sci. Rep.">
        <title>A novel serine protease, Sep1, from Bacillus firmus DS-1 has nematicidal activity and degrades multiple intestinal-associated nematode proteins.</title>
        <authorList>
            <person name="Geng C."/>
            <person name="Nie X."/>
            <person name="Tang Z."/>
            <person name="Zhang Y."/>
            <person name="Lin J."/>
            <person name="Sun M."/>
            <person name="Peng D."/>
        </authorList>
    </citation>
    <scope>NUCLEOTIDE SEQUENCE [LARGE SCALE GENOMIC DNA]</scope>
    <source>
        <strain evidence="1 2">DS1</strain>
    </source>
</reference>
<proteinExistence type="predicted"/>
<dbReference type="eggNOG" id="ENOG5030ETM">
    <property type="taxonomic scope" value="Bacteria"/>
</dbReference>
<reference evidence="2" key="1">
    <citation type="submission" date="2013-03" db="EMBL/GenBank/DDBJ databases">
        <title>Draft genome sequence of Bacillus firmus DS1.</title>
        <authorList>
            <person name="Peng D."/>
            <person name="Zhu L."/>
            <person name="Sun M."/>
        </authorList>
    </citation>
    <scope>NUCLEOTIDE SEQUENCE [LARGE SCALE GENOMIC DNA]</scope>
    <source>
        <strain evidence="2">DS1</strain>
    </source>
</reference>
<sequence>MTPILPKAFAFGRAMIMLTKPSLSWGPQAQDEPPGKAFFAFLGGLPEMWRLLPFQGTQTKNATSCGNVCMTPILPKAFAFGRAMIMLTKPSLS</sequence>
<comment type="caution">
    <text evidence="1">The sequence shown here is derived from an EMBL/GenBank/DDBJ whole genome shotgun (WGS) entry which is preliminary data.</text>
</comment>
<gene>
    <name evidence="1" type="ORF">PBF_12912</name>
</gene>
<name>W7L661_CYTFI</name>
<evidence type="ECO:0000313" key="2">
    <source>
        <dbReference type="Proteomes" id="UP000019270"/>
    </source>
</evidence>